<proteinExistence type="predicted"/>
<dbReference type="AlphaFoldDB" id="A0A9E4N6U8"/>
<sequence>MKSLSNIRRQAGVSLLSLMIASAIGFFIIGGAGKVYVDSKKTFNARSAIAAATENYRFAFQDMRRVLVMAGRGILPENDNDTTYGTTDNGLRTFPAIGTDGIQDIDANGSSVVAVRYASGPAPCGLAGTLGGDVADTITVRFYLNADGDLICEVPEQDYAQALVSGIARMRA</sequence>
<feature type="non-terminal residue" evidence="2">
    <location>
        <position position="172"/>
    </location>
</feature>
<accession>A0A9E4N6U8</accession>
<evidence type="ECO:0000313" key="3">
    <source>
        <dbReference type="Proteomes" id="UP000886667"/>
    </source>
</evidence>
<evidence type="ECO:0000256" key="1">
    <source>
        <dbReference type="SAM" id="Phobius"/>
    </source>
</evidence>
<name>A0A9E4N6U8_9GAMM</name>
<keyword evidence="1" id="KW-0812">Transmembrane</keyword>
<organism evidence="2 3">
    <name type="scientific">Candidatus Thiodiazotropha taylori</name>
    <dbReference type="NCBI Taxonomy" id="2792791"/>
    <lineage>
        <taxon>Bacteria</taxon>
        <taxon>Pseudomonadati</taxon>
        <taxon>Pseudomonadota</taxon>
        <taxon>Gammaproteobacteria</taxon>
        <taxon>Chromatiales</taxon>
        <taxon>Sedimenticolaceae</taxon>
        <taxon>Candidatus Thiodiazotropha</taxon>
    </lineage>
</organism>
<keyword evidence="1" id="KW-0472">Membrane</keyword>
<keyword evidence="1" id="KW-1133">Transmembrane helix</keyword>
<gene>
    <name evidence="2" type="ORF">JAZ07_19645</name>
</gene>
<dbReference type="Proteomes" id="UP000886667">
    <property type="component" value="Unassembled WGS sequence"/>
</dbReference>
<evidence type="ECO:0000313" key="2">
    <source>
        <dbReference type="EMBL" id="MCG7948560.1"/>
    </source>
</evidence>
<dbReference type="EMBL" id="JAEPCM010000729">
    <property type="protein sequence ID" value="MCG7948560.1"/>
    <property type="molecule type" value="Genomic_DNA"/>
</dbReference>
<protein>
    <submittedName>
        <fullName evidence="2">Uncharacterized protein</fullName>
    </submittedName>
</protein>
<feature type="transmembrane region" description="Helical" evidence="1">
    <location>
        <begin position="12"/>
        <end position="37"/>
    </location>
</feature>
<comment type="caution">
    <text evidence="2">The sequence shown here is derived from an EMBL/GenBank/DDBJ whole genome shotgun (WGS) entry which is preliminary data.</text>
</comment>
<reference evidence="2" key="1">
    <citation type="journal article" date="2021" name="Proc. Natl. Acad. Sci. U.S.A.">
        <title>Global biogeography of chemosynthetic symbionts reveals both localized and globally distributed symbiont groups. .</title>
        <authorList>
            <person name="Osvatic J.T."/>
            <person name="Wilkins L.G.E."/>
            <person name="Leibrecht L."/>
            <person name="Leray M."/>
            <person name="Zauner S."/>
            <person name="Polzin J."/>
            <person name="Camacho Y."/>
            <person name="Gros O."/>
            <person name="van Gils J.A."/>
            <person name="Eisen J.A."/>
            <person name="Petersen J.M."/>
            <person name="Yuen B."/>
        </authorList>
    </citation>
    <scope>NUCLEOTIDE SEQUENCE</scope>
    <source>
        <strain evidence="2">MAGclacostrist064TRANS</strain>
    </source>
</reference>